<feature type="chain" id="PRO_5017735272" evidence="1">
    <location>
        <begin position="21"/>
        <end position="119"/>
    </location>
</feature>
<reference evidence="3" key="1">
    <citation type="submission" date="2017-05" db="EMBL/GenBank/DDBJ databases">
        <authorList>
            <person name="Sharma S."/>
            <person name="Sidhu C."/>
            <person name="Pinnaka A.K."/>
        </authorList>
    </citation>
    <scope>NUCLEOTIDE SEQUENCE [LARGE SCALE GENOMIC DNA]</scope>
    <source>
        <strain evidence="3">AK93</strain>
    </source>
</reference>
<name>A0A3E0WJU3_9GAMM</name>
<evidence type="ECO:0000313" key="3">
    <source>
        <dbReference type="Proteomes" id="UP000256763"/>
    </source>
</evidence>
<protein>
    <submittedName>
        <fullName evidence="2">Uncharacterized protein</fullName>
    </submittedName>
</protein>
<gene>
    <name evidence="2" type="ORF">CAL65_20305</name>
</gene>
<sequence>MKTKLAALLIAGVTATSASASDVLDRHLIELGFLSAPVEPTTIVRSVPAQPRDGVEAMAIEAGFLTLPAADTYLTVQRQRPAVEFDRLTTNLIENGFLTPPLNNVSELAGSAPEPVPGS</sequence>
<keyword evidence="3" id="KW-1185">Reference proteome</keyword>
<feature type="signal peptide" evidence="1">
    <location>
        <begin position="1"/>
        <end position="20"/>
    </location>
</feature>
<dbReference type="AlphaFoldDB" id="A0A3E0WJU3"/>
<accession>A0A3E0WJU3</accession>
<dbReference type="Proteomes" id="UP000256763">
    <property type="component" value="Unassembled WGS sequence"/>
</dbReference>
<dbReference type="EMBL" id="NFZW01000033">
    <property type="protein sequence ID" value="RFA32165.1"/>
    <property type="molecule type" value="Genomic_DNA"/>
</dbReference>
<evidence type="ECO:0000313" key="2">
    <source>
        <dbReference type="EMBL" id="RFA32165.1"/>
    </source>
</evidence>
<organism evidence="2 3">
    <name type="scientific">Alkalilimnicola ehrlichii</name>
    <dbReference type="NCBI Taxonomy" id="351052"/>
    <lineage>
        <taxon>Bacteria</taxon>
        <taxon>Pseudomonadati</taxon>
        <taxon>Pseudomonadota</taxon>
        <taxon>Gammaproteobacteria</taxon>
        <taxon>Chromatiales</taxon>
        <taxon>Ectothiorhodospiraceae</taxon>
        <taxon>Alkalilimnicola</taxon>
    </lineage>
</organism>
<keyword evidence="1" id="KW-0732">Signal</keyword>
<dbReference type="RefSeq" id="WP_116304164.1">
    <property type="nucleotide sequence ID" value="NZ_NFZV01000043.1"/>
</dbReference>
<evidence type="ECO:0000256" key="1">
    <source>
        <dbReference type="SAM" id="SignalP"/>
    </source>
</evidence>
<proteinExistence type="predicted"/>
<comment type="caution">
    <text evidence="2">The sequence shown here is derived from an EMBL/GenBank/DDBJ whole genome shotgun (WGS) entry which is preliminary data.</text>
</comment>